<dbReference type="AlphaFoldDB" id="A0A485CXQ0"/>
<sequence length="124" mass="13563">MRTANFNDVVEGSSFVAQRLFQHPEPGDERFTQGDNRRDMHRGREDIVGTLAFINVIVRMNLALHAAHAAQQFTGAVGQHLVHVHVALRAGTGLPDGQRKFIGMVAGQHFIGGLNNRLGLLCGQ</sequence>
<proteinExistence type="predicted"/>
<gene>
    <name evidence="1" type="ORF">NCTC12998_06720</name>
</gene>
<evidence type="ECO:0000313" key="2">
    <source>
        <dbReference type="Proteomes" id="UP000345637"/>
    </source>
</evidence>
<name>A0A485CXQ0_RAOPL</name>
<organism evidence="1 2">
    <name type="scientific">Raoultella planticola</name>
    <name type="common">Klebsiella planticola</name>
    <dbReference type="NCBI Taxonomy" id="575"/>
    <lineage>
        <taxon>Bacteria</taxon>
        <taxon>Pseudomonadati</taxon>
        <taxon>Pseudomonadota</taxon>
        <taxon>Gammaproteobacteria</taxon>
        <taxon>Enterobacterales</taxon>
        <taxon>Enterobacteriaceae</taxon>
        <taxon>Klebsiella/Raoultella group</taxon>
        <taxon>Raoultella</taxon>
    </lineage>
</organism>
<evidence type="ECO:0000313" key="1">
    <source>
        <dbReference type="EMBL" id="VFS89629.1"/>
    </source>
</evidence>
<protein>
    <submittedName>
        <fullName evidence="1">Uncharacterized protein</fullName>
    </submittedName>
</protein>
<dbReference type="EMBL" id="CAADJE010000037">
    <property type="protein sequence ID" value="VFS89629.1"/>
    <property type="molecule type" value="Genomic_DNA"/>
</dbReference>
<reference evidence="1 2" key="1">
    <citation type="submission" date="2019-03" db="EMBL/GenBank/DDBJ databases">
        <authorList>
            <consortium name="Pathogen Informatics"/>
        </authorList>
    </citation>
    <scope>NUCLEOTIDE SEQUENCE [LARGE SCALE GENOMIC DNA]</scope>
    <source>
        <strain evidence="1 2">NCTC12998</strain>
    </source>
</reference>
<accession>A0A485CXQ0</accession>
<dbReference type="Proteomes" id="UP000345637">
    <property type="component" value="Unassembled WGS sequence"/>
</dbReference>